<evidence type="ECO:0000256" key="10">
    <source>
        <dbReference type="ARBA" id="ARBA00023136"/>
    </source>
</evidence>
<reference evidence="17" key="1">
    <citation type="submission" date="2015-08" db="EMBL/GenBank/DDBJ databases">
        <title>Genome sequencing project for genomic taxonomy and phylogenomics of Bacillus-like bacteria.</title>
        <authorList>
            <person name="Liu B."/>
            <person name="Wang J."/>
            <person name="Zhu Y."/>
            <person name="Liu G."/>
            <person name="Chen Q."/>
            <person name="Chen Z."/>
            <person name="Lan J."/>
            <person name="Che J."/>
            <person name="Ge C."/>
            <person name="Shi H."/>
            <person name="Pan Z."/>
            <person name="Liu X."/>
        </authorList>
    </citation>
    <scope>NUCLEOTIDE SEQUENCE [LARGE SCALE GENOMIC DNA]</scope>
    <source>
        <strain evidence="17">FJAT-4402</strain>
    </source>
</reference>
<evidence type="ECO:0000256" key="11">
    <source>
        <dbReference type="PROSITE-ProRule" id="PRU00421"/>
    </source>
</evidence>
<feature type="transmembrane region" description="Helical" evidence="12">
    <location>
        <begin position="12"/>
        <end position="32"/>
    </location>
</feature>
<protein>
    <submittedName>
        <fullName evidence="16">PTS glucose transporter subunit IICBA</fullName>
    </submittedName>
</protein>
<dbReference type="CDD" id="cd00212">
    <property type="entry name" value="PTS_IIB_glc"/>
    <property type="match status" value="1"/>
</dbReference>
<keyword evidence="8" id="KW-0418">Kinase</keyword>
<evidence type="ECO:0000313" key="17">
    <source>
        <dbReference type="Proteomes" id="UP000067625"/>
    </source>
</evidence>
<name>A0A0M3R8V4_9BACI</name>
<evidence type="ECO:0000256" key="6">
    <source>
        <dbReference type="ARBA" id="ARBA00022683"/>
    </source>
</evidence>
<dbReference type="NCBIfam" id="TIGR00830">
    <property type="entry name" value="PTBA"/>
    <property type="match status" value="1"/>
</dbReference>
<dbReference type="NCBIfam" id="TIGR00826">
    <property type="entry name" value="EIIB_glc"/>
    <property type="match status" value="1"/>
</dbReference>
<comment type="subcellular location">
    <subcellularLocation>
        <location evidence="1">Cell membrane</location>
        <topology evidence="1">Multi-pass membrane protein</topology>
    </subcellularLocation>
</comment>
<sequence>MFKALFGVLQKIGRALMLPVAILPAAGILLAVGNALQNPQMLDVAPYLNNDIIQLIASVMENAGDIVFANLPLLFAVGVAIGLANGDGVAGIAAIIGYLVMNASMSAVLLANGSIPSDTVARAEFFKENHPEFTTMLGIPTLATGVFGGIIVGVLAAAMYNKFFKIELPQYLGFFAGKRFVPIVTSISALILGLIMLVIWPPIQHALNSFSTGLLEANPTLTAFVFGVIERSLIPFGLHHIFYSPFWYEFFSYTNQAGEIVRGDQRIFMAQVKDGVELTAGTFMTGKYPFMMFGLPAAALAIYHEAKKENKKLVAGIMGSAALTSFLTGITEPLEFSFLFVAPILFAIHCLFAGVSFMMMDILNVKIGMTFSGGLIDYFLFGILPNRTAWWLVIPVGLAIAVIYYFGFRFAIRKFNLKTPGREDVQETEGTEGGAATGDLPYEILEAMGSQENIKHLDACITRLRVTVNDQKKVDKDRLKKLGASGVLEVGNNIQAIFGTRSDGIKTQMQDIIAGRTPRPVKVDEEKEVEQQVEEVVTGPLQNEQEEDIFTAPITGEIHPITDVPDQVFSGKMMGDGFAILPSEGVVVSPIKGEVLNVFPTKHAIGLRSDGGREILIHFGIDTVSLKGEGFTAFVSEGDSIETGQKLLEVDLEAVGAKVPSLMTPIIFTNLNEGESVTLLESGEVKIQQENIIEIKS</sequence>
<dbReference type="PROSITE" id="PS51093">
    <property type="entry name" value="PTS_EIIA_TYPE_1"/>
    <property type="match status" value="1"/>
</dbReference>
<evidence type="ECO:0000259" key="13">
    <source>
        <dbReference type="PROSITE" id="PS51093"/>
    </source>
</evidence>
<dbReference type="InterPro" id="IPR050429">
    <property type="entry name" value="PTS_Glucose_EIICBA"/>
</dbReference>
<keyword evidence="6" id="KW-0598">Phosphotransferase system</keyword>
<dbReference type="InterPro" id="IPR013013">
    <property type="entry name" value="PTS_EIIC_1"/>
</dbReference>
<evidence type="ECO:0000259" key="14">
    <source>
        <dbReference type="PROSITE" id="PS51098"/>
    </source>
</evidence>
<dbReference type="AlphaFoldDB" id="A0A0M3R8V4"/>
<dbReference type="InterPro" id="IPR036878">
    <property type="entry name" value="Glu_permease_IIB"/>
</dbReference>
<feature type="domain" description="PTS EIIB type-1" evidence="14">
    <location>
        <begin position="438"/>
        <end position="519"/>
    </location>
</feature>
<evidence type="ECO:0000256" key="2">
    <source>
        <dbReference type="ARBA" id="ARBA00022448"/>
    </source>
</evidence>
<dbReference type="GO" id="GO:0009401">
    <property type="term" value="P:phosphoenolpyruvate-dependent sugar phosphotransferase system"/>
    <property type="evidence" value="ECO:0007669"/>
    <property type="project" value="UniProtKB-KW"/>
</dbReference>
<evidence type="ECO:0000256" key="12">
    <source>
        <dbReference type="SAM" id="Phobius"/>
    </source>
</evidence>
<dbReference type="PANTHER" id="PTHR30009">
    <property type="entry name" value="CYTOCHROME C-TYPE SYNTHESIS PROTEIN AND PTS TRANSMEMBRANE COMPONENT"/>
    <property type="match status" value="1"/>
</dbReference>
<dbReference type="CDD" id="cd00210">
    <property type="entry name" value="PTS_IIA_glc"/>
    <property type="match status" value="1"/>
</dbReference>
<keyword evidence="10 12" id="KW-0472">Membrane</keyword>
<dbReference type="EMBL" id="CP012600">
    <property type="protein sequence ID" value="ALC80336.1"/>
    <property type="molecule type" value="Genomic_DNA"/>
</dbReference>
<dbReference type="GO" id="GO:0008982">
    <property type="term" value="F:protein-N(PI)-phosphohistidine-sugar phosphotransferase activity"/>
    <property type="evidence" value="ECO:0007669"/>
    <property type="project" value="InterPro"/>
</dbReference>
<dbReference type="InterPro" id="IPR001127">
    <property type="entry name" value="PTS_EIIA_1_perm"/>
</dbReference>
<evidence type="ECO:0000313" key="16">
    <source>
        <dbReference type="EMBL" id="ALC80336.1"/>
    </source>
</evidence>
<reference evidence="16 17" key="2">
    <citation type="journal article" date="2016" name="Int. J. Syst. Evol. Microbiol.">
        <title>Bacillus gobiensis sp. nov., isolated from a soil sample.</title>
        <authorList>
            <person name="Liu B."/>
            <person name="Liu G.H."/>
            <person name="Cetin S."/>
            <person name="Schumann P."/>
            <person name="Pan Z.Z."/>
            <person name="Chen Q.Q."/>
        </authorList>
    </citation>
    <scope>NUCLEOTIDE SEQUENCE [LARGE SCALE GENOMIC DNA]</scope>
    <source>
        <strain evidence="16 17">FJAT-4402</strain>
    </source>
</reference>
<dbReference type="PATRIC" id="fig|1441095.3.peg.224"/>
<dbReference type="FunFam" id="2.70.70.10:FF:000001">
    <property type="entry name" value="PTS system glucose-specific IIA component"/>
    <property type="match status" value="1"/>
</dbReference>
<evidence type="ECO:0000256" key="5">
    <source>
        <dbReference type="ARBA" id="ARBA00022679"/>
    </source>
</evidence>
<feature type="transmembrane region" description="Helical" evidence="12">
    <location>
        <begin position="313"/>
        <end position="330"/>
    </location>
</feature>
<dbReference type="InterPro" id="IPR018113">
    <property type="entry name" value="PTrfase_EIIB_Cys"/>
</dbReference>
<dbReference type="NCBIfam" id="TIGR02002">
    <property type="entry name" value="PTS-II-BC-glcB"/>
    <property type="match status" value="1"/>
</dbReference>
<feature type="domain" description="PTS EIIC type-1" evidence="15">
    <location>
        <begin position="3"/>
        <end position="424"/>
    </location>
</feature>
<dbReference type="GO" id="GO:1904659">
    <property type="term" value="P:D-glucose transmembrane transport"/>
    <property type="evidence" value="ECO:0007669"/>
    <property type="project" value="InterPro"/>
</dbReference>
<dbReference type="SUPFAM" id="SSF55604">
    <property type="entry name" value="Glucose permease domain IIB"/>
    <property type="match status" value="1"/>
</dbReference>
<dbReference type="GO" id="GO:0055056">
    <property type="term" value="F:D-glucose transmembrane transporter activity"/>
    <property type="evidence" value="ECO:0007669"/>
    <property type="project" value="InterPro"/>
</dbReference>
<keyword evidence="4 16" id="KW-0762">Sugar transport</keyword>
<keyword evidence="17" id="KW-1185">Reference proteome</keyword>
<dbReference type="InterPro" id="IPR011299">
    <property type="entry name" value="PTS_IIBC_glc"/>
</dbReference>
<evidence type="ECO:0000256" key="8">
    <source>
        <dbReference type="ARBA" id="ARBA00022777"/>
    </source>
</evidence>
<keyword evidence="3" id="KW-1003">Cell membrane</keyword>
<dbReference type="GO" id="GO:0005886">
    <property type="term" value="C:plasma membrane"/>
    <property type="evidence" value="ECO:0007669"/>
    <property type="project" value="UniProtKB-SubCell"/>
</dbReference>
<dbReference type="Proteomes" id="UP000067625">
    <property type="component" value="Chromosome"/>
</dbReference>
<dbReference type="Gene3D" id="2.70.70.10">
    <property type="entry name" value="Glucose Permease (Domain IIA)"/>
    <property type="match status" value="1"/>
</dbReference>
<feature type="transmembrane region" description="Helical" evidence="12">
    <location>
        <begin position="180"/>
        <end position="200"/>
    </location>
</feature>
<feature type="active site" description="Phosphocysteine intermediate; for EIIB activity" evidence="11">
    <location>
        <position position="460"/>
    </location>
</feature>
<dbReference type="InterPro" id="IPR011055">
    <property type="entry name" value="Dup_hybrid_motif"/>
</dbReference>
<dbReference type="GO" id="GO:0090563">
    <property type="term" value="F:protein-phosphocysteine-sugar phosphotransferase activity"/>
    <property type="evidence" value="ECO:0007669"/>
    <property type="project" value="TreeGrafter"/>
</dbReference>
<dbReference type="InterPro" id="IPR004719">
    <property type="entry name" value="PTS_maltose/Glc_sub_IIC"/>
</dbReference>
<feature type="domain" description="PTS EIIA type-1" evidence="13">
    <location>
        <begin position="566"/>
        <end position="670"/>
    </location>
</feature>
<evidence type="ECO:0000256" key="9">
    <source>
        <dbReference type="ARBA" id="ARBA00022989"/>
    </source>
</evidence>
<keyword evidence="2" id="KW-0813">Transport</keyword>
<proteinExistence type="predicted"/>
<evidence type="ECO:0000259" key="15">
    <source>
        <dbReference type="PROSITE" id="PS51103"/>
    </source>
</evidence>
<evidence type="ECO:0000256" key="4">
    <source>
        <dbReference type="ARBA" id="ARBA00022597"/>
    </source>
</evidence>
<dbReference type="PROSITE" id="PS00371">
    <property type="entry name" value="PTS_EIIA_TYPE_1_HIS"/>
    <property type="match status" value="1"/>
</dbReference>
<accession>A0A0M3R8V4</accession>
<feature type="transmembrane region" description="Helical" evidence="12">
    <location>
        <begin position="91"/>
        <end position="115"/>
    </location>
</feature>
<dbReference type="InterPro" id="IPR001996">
    <property type="entry name" value="PTS_IIB_1"/>
</dbReference>
<dbReference type="OrthoDB" id="9764327at2"/>
<feature type="transmembrane region" description="Helical" evidence="12">
    <location>
        <begin position="390"/>
        <end position="412"/>
    </location>
</feature>
<keyword evidence="9 12" id="KW-1133">Transmembrane helix</keyword>
<dbReference type="PROSITE" id="PS51098">
    <property type="entry name" value="PTS_EIIB_TYPE_1"/>
    <property type="match status" value="1"/>
</dbReference>
<feature type="transmembrane region" description="Helical" evidence="12">
    <location>
        <begin position="66"/>
        <end position="84"/>
    </location>
</feature>
<dbReference type="PROSITE" id="PS01035">
    <property type="entry name" value="PTS_EIIB_TYPE_1_CYS"/>
    <property type="match status" value="1"/>
</dbReference>
<gene>
    <name evidence="16" type="ORF">AM592_01015</name>
</gene>
<feature type="transmembrane region" description="Helical" evidence="12">
    <location>
        <begin position="288"/>
        <end position="306"/>
    </location>
</feature>
<keyword evidence="5" id="KW-0808">Transferase</keyword>
<keyword evidence="7 12" id="KW-0812">Transmembrane</keyword>
<organism evidence="16 17">
    <name type="scientific">Bacillus gobiensis</name>
    <dbReference type="NCBI Taxonomy" id="1441095"/>
    <lineage>
        <taxon>Bacteria</taxon>
        <taxon>Bacillati</taxon>
        <taxon>Bacillota</taxon>
        <taxon>Bacilli</taxon>
        <taxon>Bacillales</taxon>
        <taxon>Bacillaceae</taxon>
        <taxon>Bacillus</taxon>
    </lineage>
</organism>
<dbReference type="Pfam" id="PF02378">
    <property type="entry name" value="PTS_EIIC"/>
    <property type="match status" value="1"/>
</dbReference>
<dbReference type="Gene3D" id="3.30.1360.60">
    <property type="entry name" value="Glucose permease domain IIB"/>
    <property type="match status" value="1"/>
</dbReference>
<feature type="transmembrane region" description="Helical" evidence="12">
    <location>
        <begin position="336"/>
        <end position="355"/>
    </location>
</feature>
<dbReference type="PANTHER" id="PTHR30009:SF20">
    <property type="entry name" value="PTS SYSTEM GLUCOSE-SPECIFIC EIICB COMPONENT-RELATED"/>
    <property type="match status" value="1"/>
</dbReference>
<dbReference type="InterPro" id="IPR003352">
    <property type="entry name" value="PTS_EIIC"/>
</dbReference>
<feature type="transmembrane region" description="Helical" evidence="12">
    <location>
        <begin position="367"/>
        <end position="384"/>
    </location>
</feature>
<dbReference type="Pfam" id="PF00358">
    <property type="entry name" value="PTS_EIIA_1"/>
    <property type="match status" value="1"/>
</dbReference>
<dbReference type="Pfam" id="PF00367">
    <property type="entry name" value="PTS_EIIB"/>
    <property type="match status" value="1"/>
</dbReference>
<evidence type="ECO:0000256" key="3">
    <source>
        <dbReference type="ARBA" id="ARBA00022475"/>
    </source>
</evidence>
<feature type="transmembrane region" description="Helical" evidence="12">
    <location>
        <begin position="135"/>
        <end position="160"/>
    </location>
</feature>
<dbReference type="GO" id="GO:0016301">
    <property type="term" value="F:kinase activity"/>
    <property type="evidence" value="ECO:0007669"/>
    <property type="project" value="UniProtKB-KW"/>
</dbReference>
<dbReference type="NCBIfam" id="TIGR00852">
    <property type="entry name" value="pts-Glc"/>
    <property type="match status" value="1"/>
</dbReference>
<evidence type="ECO:0000256" key="1">
    <source>
        <dbReference type="ARBA" id="ARBA00004651"/>
    </source>
</evidence>
<dbReference type="PROSITE" id="PS51103">
    <property type="entry name" value="PTS_EIIC_TYPE_1"/>
    <property type="match status" value="1"/>
</dbReference>
<dbReference type="STRING" id="1441095.AM592_01015"/>
<dbReference type="SUPFAM" id="SSF51261">
    <property type="entry name" value="Duplicated hybrid motif"/>
    <property type="match status" value="1"/>
</dbReference>
<dbReference type="RefSeq" id="WP_053602062.1">
    <property type="nucleotide sequence ID" value="NZ_CP012600.1"/>
</dbReference>
<evidence type="ECO:0000256" key="7">
    <source>
        <dbReference type="ARBA" id="ARBA00022692"/>
    </source>
</evidence>
<dbReference type="FunFam" id="3.30.1360.60:FF:000001">
    <property type="entry name" value="PTS system glucose-specific IIBC component PtsG"/>
    <property type="match status" value="1"/>
</dbReference>